<reference evidence="1" key="2">
    <citation type="submission" date="2016-06" db="EMBL/GenBank/DDBJ databases">
        <title>The genome of a short-lived fish provides insights into sex chromosome evolution and the genetic control of aging.</title>
        <authorList>
            <person name="Reichwald K."/>
            <person name="Felder M."/>
            <person name="Petzold A."/>
            <person name="Koch P."/>
            <person name="Groth M."/>
            <person name="Platzer M."/>
        </authorList>
    </citation>
    <scope>NUCLEOTIDE SEQUENCE</scope>
    <source>
        <tissue evidence="1">Brain</tissue>
    </source>
</reference>
<organism evidence="1">
    <name type="scientific">Nothobranchius kuhntae</name>
    <name type="common">Beira killifish</name>
    <dbReference type="NCBI Taxonomy" id="321403"/>
    <lineage>
        <taxon>Eukaryota</taxon>
        <taxon>Metazoa</taxon>
        <taxon>Chordata</taxon>
        <taxon>Craniata</taxon>
        <taxon>Vertebrata</taxon>
        <taxon>Euteleostomi</taxon>
        <taxon>Actinopterygii</taxon>
        <taxon>Neopterygii</taxon>
        <taxon>Teleostei</taxon>
        <taxon>Neoteleostei</taxon>
        <taxon>Acanthomorphata</taxon>
        <taxon>Ovalentaria</taxon>
        <taxon>Atherinomorphae</taxon>
        <taxon>Cyprinodontiformes</taxon>
        <taxon>Nothobranchiidae</taxon>
        <taxon>Nothobranchius</taxon>
    </lineage>
</organism>
<sequence>TILGQMVELRPALTVEHRNEMLTRSKLILVLKVNRILHSVQNGSWVF</sequence>
<name>A0A1A8K0X2_NOTKU</name>
<proteinExistence type="predicted"/>
<dbReference type="AlphaFoldDB" id="A0A1A8K0X2"/>
<evidence type="ECO:0000313" key="1">
    <source>
        <dbReference type="EMBL" id="SBR25871.1"/>
    </source>
</evidence>
<accession>A0A1A8K0X2</accession>
<feature type="non-terminal residue" evidence="1">
    <location>
        <position position="1"/>
    </location>
</feature>
<feature type="non-terminal residue" evidence="1">
    <location>
        <position position="47"/>
    </location>
</feature>
<dbReference type="EMBL" id="HAEE01005851">
    <property type="protein sequence ID" value="SBR25871.1"/>
    <property type="molecule type" value="Transcribed_RNA"/>
</dbReference>
<reference evidence="1" key="1">
    <citation type="submission" date="2016-05" db="EMBL/GenBank/DDBJ databases">
        <authorList>
            <person name="Lavstsen T."/>
            <person name="Jespersen J.S."/>
        </authorList>
    </citation>
    <scope>NUCLEOTIDE SEQUENCE</scope>
    <source>
        <tissue evidence="1">Brain</tissue>
    </source>
</reference>
<protein>
    <submittedName>
        <fullName evidence="1">Wdr45 like</fullName>
    </submittedName>
</protein>
<gene>
    <name evidence="1" type="primary">WDR45L</name>
</gene>